<evidence type="ECO:0000313" key="2">
    <source>
        <dbReference type="EMBL" id="KAI9552529.1"/>
    </source>
</evidence>
<reference evidence="2 3" key="1">
    <citation type="submission" date="2022-05" db="EMBL/GenBank/DDBJ databases">
        <title>A multi-omics perspective on studying reproductive biology in Daphnia sinensis.</title>
        <authorList>
            <person name="Jia J."/>
        </authorList>
    </citation>
    <scope>NUCLEOTIDE SEQUENCE [LARGE SCALE GENOMIC DNA]</scope>
    <source>
        <strain evidence="2 3">WSL</strain>
    </source>
</reference>
<sequence>MATANKKQQTQTLTLLTIETLERELHKNLKSYDEACRDNLLDDAEIAYELANDRALRLLKHYKNVIPQLDAEMQAKYIDKHEEFVDRHHRMVIDWKRRRPTAPSEANPSEHSENSDGEETTPTTAGNVAQATGVQTANTVALQQQQNIMSIAHLLPRIELAKFEGDSNKWRDWWAIFRTLIHENPSLRPIEKFSRLKMHMSEDAAGAISTLPNRHFDWSQSSLEGTGLKTDRFEDWN</sequence>
<evidence type="ECO:0000256" key="1">
    <source>
        <dbReference type="SAM" id="MobiDB-lite"/>
    </source>
</evidence>
<dbReference type="InterPro" id="IPR005312">
    <property type="entry name" value="DUF1759"/>
</dbReference>
<comment type="caution">
    <text evidence="2">The sequence shown here is derived from an EMBL/GenBank/DDBJ whole genome shotgun (WGS) entry which is preliminary data.</text>
</comment>
<organism evidence="2 3">
    <name type="scientific">Daphnia sinensis</name>
    <dbReference type="NCBI Taxonomy" id="1820382"/>
    <lineage>
        <taxon>Eukaryota</taxon>
        <taxon>Metazoa</taxon>
        <taxon>Ecdysozoa</taxon>
        <taxon>Arthropoda</taxon>
        <taxon>Crustacea</taxon>
        <taxon>Branchiopoda</taxon>
        <taxon>Diplostraca</taxon>
        <taxon>Cladocera</taxon>
        <taxon>Anomopoda</taxon>
        <taxon>Daphniidae</taxon>
        <taxon>Daphnia</taxon>
        <taxon>Daphnia similis group</taxon>
    </lineage>
</organism>
<protein>
    <submittedName>
        <fullName evidence="2">Uncharacterized protein</fullName>
    </submittedName>
</protein>
<feature type="region of interest" description="Disordered" evidence="1">
    <location>
        <begin position="95"/>
        <end position="124"/>
    </location>
</feature>
<proteinExistence type="predicted"/>
<gene>
    <name evidence="2" type="ORF">GHT06_020372</name>
</gene>
<name>A0AAD5KHR2_9CRUS</name>
<evidence type="ECO:0000313" key="3">
    <source>
        <dbReference type="Proteomes" id="UP000820818"/>
    </source>
</evidence>
<accession>A0AAD5KHR2</accession>
<dbReference type="AlphaFoldDB" id="A0AAD5KHR2"/>
<dbReference type="EMBL" id="WJBH02000009">
    <property type="protein sequence ID" value="KAI9552529.1"/>
    <property type="molecule type" value="Genomic_DNA"/>
</dbReference>
<keyword evidence="3" id="KW-1185">Reference proteome</keyword>
<dbReference type="Proteomes" id="UP000820818">
    <property type="component" value="Linkage Group LG9"/>
</dbReference>
<dbReference type="Pfam" id="PF03564">
    <property type="entry name" value="DUF1759"/>
    <property type="match status" value="1"/>
</dbReference>